<organism evidence="1 2">
    <name type="scientific">Diplogelasinospora grovesii</name>
    <dbReference type="NCBI Taxonomy" id="303347"/>
    <lineage>
        <taxon>Eukaryota</taxon>
        <taxon>Fungi</taxon>
        <taxon>Dikarya</taxon>
        <taxon>Ascomycota</taxon>
        <taxon>Pezizomycotina</taxon>
        <taxon>Sordariomycetes</taxon>
        <taxon>Sordariomycetidae</taxon>
        <taxon>Sordariales</taxon>
        <taxon>Diplogelasinosporaceae</taxon>
        <taxon>Diplogelasinospora</taxon>
    </lineage>
</organism>
<dbReference type="EMBL" id="MU853763">
    <property type="protein sequence ID" value="KAK3943772.1"/>
    <property type="molecule type" value="Genomic_DNA"/>
</dbReference>
<reference evidence="2" key="1">
    <citation type="journal article" date="2023" name="Mol. Phylogenet. Evol.">
        <title>Genome-scale phylogeny and comparative genomics of the fungal order Sordariales.</title>
        <authorList>
            <person name="Hensen N."/>
            <person name="Bonometti L."/>
            <person name="Westerberg I."/>
            <person name="Brannstrom I.O."/>
            <person name="Guillou S."/>
            <person name="Cros-Aarteil S."/>
            <person name="Calhoun S."/>
            <person name="Haridas S."/>
            <person name="Kuo A."/>
            <person name="Mondo S."/>
            <person name="Pangilinan J."/>
            <person name="Riley R."/>
            <person name="LaButti K."/>
            <person name="Andreopoulos B."/>
            <person name="Lipzen A."/>
            <person name="Chen C."/>
            <person name="Yan M."/>
            <person name="Daum C."/>
            <person name="Ng V."/>
            <person name="Clum A."/>
            <person name="Steindorff A."/>
            <person name="Ohm R.A."/>
            <person name="Martin F."/>
            <person name="Silar P."/>
            <person name="Natvig D.O."/>
            <person name="Lalanne C."/>
            <person name="Gautier V."/>
            <person name="Ament-Velasquez S.L."/>
            <person name="Kruys A."/>
            <person name="Hutchinson M.I."/>
            <person name="Powell A.J."/>
            <person name="Barry K."/>
            <person name="Miller A.N."/>
            <person name="Grigoriev I.V."/>
            <person name="Debuchy R."/>
            <person name="Gladieux P."/>
            <person name="Hiltunen Thoren M."/>
            <person name="Johannesson H."/>
        </authorList>
    </citation>
    <scope>NUCLEOTIDE SEQUENCE [LARGE SCALE GENOMIC DNA]</scope>
    <source>
        <strain evidence="2">CBS 340.73</strain>
    </source>
</reference>
<evidence type="ECO:0000313" key="1">
    <source>
        <dbReference type="EMBL" id="KAK3943772.1"/>
    </source>
</evidence>
<proteinExistence type="predicted"/>
<evidence type="ECO:0000313" key="2">
    <source>
        <dbReference type="Proteomes" id="UP001303473"/>
    </source>
</evidence>
<dbReference type="AlphaFoldDB" id="A0AAN6S7B2"/>
<name>A0AAN6S7B2_9PEZI</name>
<accession>A0AAN6S7B2</accession>
<dbReference type="PANTHER" id="PTHR37535:SF4">
    <property type="entry name" value="FLUG DOMAIN-CONTAINING PROTEIN"/>
    <property type="match status" value="1"/>
</dbReference>
<gene>
    <name evidence="1" type="ORF">QBC46DRAFT_253333</name>
</gene>
<keyword evidence="2" id="KW-1185">Reference proteome</keyword>
<feature type="non-terminal residue" evidence="1">
    <location>
        <position position="1"/>
    </location>
</feature>
<comment type="caution">
    <text evidence="1">The sequence shown here is derived from an EMBL/GenBank/DDBJ whole genome shotgun (WGS) entry which is preliminary data.</text>
</comment>
<sequence length="223" mass="25342">RRRYCKSAKLAGSWQVVIGKADRAMAMDFLLHLCEAYSIKSWGTSWEYFRQYKQLYASVTGRYMDRNNSREVLKWHDATLVPRFNLQAPNSGGKDVADSGDLLALQTFNIAYDTSIFSWERHRIQLSGCYLGLAFTGARPAEFVDGEKKSPKDGCLEELFGRKAIEGSFSGKDEDGARDEDSRVLEEILSQETVGRGRPKCLCYEDILLMVVRHSITIRTSCR</sequence>
<dbReference type="Proteomes" id="UP001303473">
    <property type="component" value="Unassembled WGS sequence"/>
</dbReference>
<protein>
    <submittedName>
        <fullName evidence="1">Uncharacterized protein</fullName>
    </submittedName>
</protein>
<dbReference type="PANTHER" id="PTHR37535">
    <property type="entry name" value="FLUG DOMAIN PROTEIN"/>
    <property type="match status" value="1"/>
</dbReference>